<reference evidence="10 11" key="1">
    <citation type="journal article" date="2019" name="Int. J. Syst. Evol. Microbiol.">
        <title>The Global Catalogue of Microorganisms (GCM) 10K type strain sequencing project: providing services to taxonomists for standard genome sequencing and annotation.</title>
        <authorList>
            <consortium name="The Broad Institute Genomics Platform"/>
            <consortium name="The Broad Institute Genome Sequencing Center for Infectious Disease"/>
            <person name="Wu L."/>
            <person name="Ma J."/>
        </authorList>
    </citation>
    <scope>NUCLEOTIDE SEQUENCE [LARGE SCALE GENOMIC DNA]</scope>
    <source>
        <strain evidence="10 11">JCM 14330</strain>
    </source>
</reference>
<evidence type="ECO:0000256" key="8">
    <source>
        <dbReference type="SAM" id="MobiDB-lite"/>
    </source>
</evidence>
<evidence type="ECO:0000256" key="7">
    <source>
        <dbReference type="ARBA" id="ARBA00023157"/>
    </source>
</evidence>
<dbReference type="GO" id="GO:0016787">
    <property type="term" value="F:hydrolase activity"/>
    <property type="evidence" value="ECO:0007669"/>
    <property type="project" value="UniProtKB-KW"/>
</dbReference>
<dbReference type="PROSITE" id="PS51257">
    <property type="entry name" value="PROKAR_LIPOPROTEIN"/>
    <property type="match status" value="1"/>
</dbReference>
<evidence type="ECO:0000256" key="5">
    <source>
        <dbReference type="ARBA" id="ARBA00022801"/>
    </source>
</evidence>
<comment type="caution">
    <text evidence="10">The sequence shown here is derived from an EMBL/GenBank/DDBJ whole genome shotgun (WGS) entry which is preliminary data.</text>
</comment>
<name>A0ABN1BD00_9BURK</name>
<comment type="similarity">
    <text evidence="1">Belongs to the tannase family.</text>
</comment>
<feature type="region of interest" description="Disordered" evidence="8">
    <location>
        <begin position="23"/>
        <end position="43"/>
    </location>
</feature>
<dbReference type="RefSeq" id="WP_087841355.1">
    <property type="nucleotide sequence ID" value="NZ_BAAAEN010000002.1"/>
</dbReference>
<keyword evidence="11" id="KW-1185">Reference proteome</keyword>
<dbReference type="Proteomes" id="UP001501706">
    <property type="component" value="Unassembled WGS sequence"/>
</dbReference>
<evidence type="ECO:0000256" key="3">
    <source>
        <dbReference type="ARBA" id="ARBA00022723"/>
    </source>
</evidence>
<evidence type="ECO:0000256" key="4">
    <source>
        <dbReference type="ARBA" id="ARBA00022729"/>
    </source>
</evidence>
<keyword evidence="2" id="KW-0719">Serine esterase</keyword>
<dbReference type="PANTHER" id="PTHR33938:SF15">
    <property type="entry name" value="FERULOYL ESTERASE B-RELATED"/>
    <property type="match status" value="1"/>
</dbReference>
<gene>
    <name evidence="10" type="ORF">GCM10009097_09010</name>
</gene>
<evidence type="ECO:0000256" key="2">
    <source>
        <dbReference type="ARBA" id="ARBA00022487"/>
    </source>
</evidence>
<dbReference type="PANTHER" id="PTHR33938">
    <property type="entry name" value="FERULOYL ESTERASE B-RELATED"/>
    <property type="match status" value="1"/>
</dbReference>
<dbReference type="InterPro" id="IPR029058">
    <property type="entry name" value="AB_hydrolase_fold"/>
</dbReference>
<keyword evidence="6" id="KW-0106">Calcium</keyword>
<feature type="compositionally biased region" description="Pro residues" evidence="8">
    <location>
        <begin position="26"/>
        <end position="35"/>
    </location>
</feature>
<dbReference type="Gene3D" id="3.40.50.1820">
    <property type="entry name" value="alpha/beta hydrolase"/>
    <property type="match status" value="2"/>
</dbReference>
<evidence type="ECO:0000256" key="9">
    <source>
        <dbReference type="SAM" id="SignalP"/>
    </source>
</evidence>
<keyword evidence="5 10" id="KW-0378">Hydrolase</keyword>
<evidence type="ECO:0000313" key="11">
    <source>
        <dbReference type="Proteomes" id="UP001501706"/>
    </source>
</evidence>
<dbReference type="SUPFAM" id="SSF53474">
    <property type="entry name" value="alpha/beta-Hydrolases"/>
    <property type="match status" value="1"/>
</dbReference>
<protein>
    <submittedName>
        <fullName evidence="10">Tannase/feruloyl esterase family alpha/beta hydrolase</fullName>
    </submittedName>
</protein>
<keyword evidence="7" id="KW-1015">Disulfide bond</keyword>
<evidence type="ECO:0000256" key="6">
    <source>
        <dbReference type="ARBA" id="ARBA00022837"/>
    </source>
</evidence>
<sequence length="551" mass="57195">MKIRHVPLSAFLFAALAACGGSDDPAPTPSDPGPGPSAAQSCSDLNGRMIAKAEIGKPTSGAVVQSATLVKADAEGNANGEYCAVRGIVMPVDPAAPNLEFQVNLPTAWNKRALQLGGGAFNGSLVTGLGKYPLQPADSKAPLAQGYVTLGSDGGHKSSAGFDASFALNAESLMNFGQLSIKKTHDVAMALIKARYGAAPERFYFIGASQGGHEALDAAARYPDDYDGVVSNYPAYNVTMLHLGSLNAGRAMYGNGGANWMNAAKVKLLTDAVYAACDPLDGLKDGVISNVAGCDAAFGIAGVRATLRCAGGGDMGDTCLSDAQIAGVETIASPYKPGVEIAGMTQFERWPILEGALFNVSSYGTVPQPSNPLSGKEALLYSVGAATTKYIITRDVNFDPMTLDPKTYETRIKEVGGIMDVSDVDLGPFIQKGGKLIMIHGTADDFITPHNSIVYWNKLVAGKGQSTVDGFARFYVVPGLGHGFGPFNATYDALGALTGWVERGAAPGVLTAIDANPGAARTRPMCRFPGWPKYKGEGPVGDAASFACVTE</sequence>
<proteinExistence type="inferred from homology"/>
<feature type="signal peptide" evidence="9">
    <location>
        <begin position="1"/>
        <end position="17"/>
    </location>
</feature>
<dbReference type="Pfam" id="PF07519">
    <property type="entry name" value="Tannase"/>
    <property type="match status" value="1"/>
</dbReference>
<organism evidence="10 11">
    <name type="scientific">Pigmentiphaga daeguensis</name>
    <dbReference type="NCBI Taxonomy" id="414049"/>
    <lineage>
        <taxon>Bacteria</taxon>
        <taxon>Pseudomonadati</taxon>
        <taxon>Pseudomonadota</taxon>
        <taxon>Betaproteobacteria</taxon>
        <taxon>Burkholderiales</taxon>
        <taxon>Alcaligenaceae</taxon>
        <taxon>Pigmentiphaga</taxon>
    </lineage>
</organism>
<evidence type="ECO:0000256" key="1">
    <source>
        <dbReference type="ARBA" id="ARBA00006249"/>
    </source>
</evidence>
<dbReference type="InterPro" id="IPR011118">
    <property type="entry name" value="Tannase/feruloyl_esterase"/>
</dbReference>
<dbReference type="EMBL" id="BAAAEN010000002">
    <property type="protein sequence ID" value="GAA0495187.1"/>
    <property type="molecule type" value="Genomic_DNA"/>
</dbReference>
<evidence type="ECO:0000313" key="10">
    <source>
        <dbReference type="EMBL" id="GAA0495187.1"/>
    </source>
</evidence>
<keyword evidence="4 9" id="KW-0732">Signal</keyword>
<keyword evidence="3" id="KW-0479">Metal-binding</keyword>
<accession>A0ABN1BD00</accession>
<feature type="chain" id="PRO_5046451216" evidence="9">
    <location>
        <begin position="18"/>
        <end position="551"/>
    </location>
</feature>